<dbReference type="PANTHER" id="PTHR43064">
    <property type="entry name" value="PHOSPHORIBOSYLAMINOIMIDAZOLE CARBOXYLASE-RELATED"/>
    <property type="match status" value="1"/>
</dbReference>
<dbReference type="Pfam" id="PF00731">
    <property type="entry name" value="AIRC"/>
    <property type="match status" value="1"/>
</dbReference>
<dbReference type="RefSeq" id="WP_189553907.1">
    <property type="nucleotide sequence ID" value="NZ_BMTP01000016.1"/>
</dbReference>
<protein>
    <submittedName>
        <fullName evidence="2">1-(5-phosphoribosyl)-5-amino-4-imidazole-carboxylate carboxylase</fullName>
    </submittedName>
</protein>
<dbReference type="AlphaFoldDB" id="A0A918M7G7"/>
<dbReference type="SUPFAM" id="SSF52255">
    <property type="entry name" value="N5-CAIR mutase (phosphoribosylaminoimidazole carboxylase, PurE)"/>
    <property type="match status" value="1"/>
</dbReference>
<proteinExistence type="predicted"/>
<evidence type="ECO:0000313" key="3">
    <source>
        <dbReference type="Proteomes" id="UP000636661"/>
    </source>
</evidence>
<accession>A0A918M7G7</accession>
<dbReference type="NCBIfam" id="NF033503">
    <property type="entry name" value="LarB"/>
    <property type="match status" value="1"/>
</dbReference>
<dbReference type="InterPro" id="IPR039476">
    <property type="entry name" value="P2CMN_synthase_LarB"/>
</dbReference>
<dbReference type="PANTHER" id="PTHR43064:SF1">
    <property type="entry name" value="SLL1489 PROTEIN"/>
    <property type="match status" value="1"/>
</dbReference>
<name>A0A918M7G7_9ACTN</name>
<feature type="domain" description="PurE" evidence="1">
    <location>
        <begin position="105"/>
        <end position="235"/>
    </location>
</feature>
<organism evidence="2 3">
    <name type="scientific">Streptomyces lavendofoliae</name>
    <dbReference type="NCBI Taxonomy" id="67314"/>
    <lineage>
        <taxon>Bacteria</taxon>
        <taxon>Bacillati</taxon>
        <taxon>Actinomycetota</taxon>
        <taxon>Actinomycetes</taxon>
        <taxon>Kitasatosporales</taxon>
        <taxon>Streptomycetaceae</taxon>
        <taxon>Streptomyces</taxon>
    </lineage>
</organism>
<dbReference type="EMBL" id="BMTP01000016">
    <property type="protein sequence ID" value="GGU58497.1"/>
    <property type="molecule type" value="Genomic_DNA"/>
</dbReference>
<gene>
    <name evidence="2" type="primary">cpmA</name>
    <name evidence="2" type="ORF">GCM10010274_54360</name>
</gene>
<evidence type="ECO:0000313" key="2">
    <source>
        <dbReference type="EMBL" id="GGU58497.1"/>
    </source>
</evidence>
<dbReference type="Gene3D" id="3.40.50.1970">
    <property type="match status" value="1"/>
</dbReference>
<evidence type="ECO:0000259" key="1">
    <source>
        <dbReference type="SMART" id="SM01001"/>
    </source>
</evidence>
<reference evidence="2" key="1">
    <citation type="journal article" date="2014" name="Int. J. Syst. Evol. Microbiol.">
        <title>Complete genome sequence of Corynebacterium casei LMG S-19264T (=DSM 44701T), isolated from a smear-ripened cheese.</title>
        <authorList>
            <consortium name="US DOE Joint Genome Institute (JGI-PGF)"/>
            <person name="Walter F."/>
            <person name="Albersmeier A."/>
            <person name="Kalinowski J."/>
            <person name="Ruckert C."/>
        </authorList>
    </citation>
    <scope>NUCLEOTIDE SEQUENCE</scope>
    <source>
        <strain evidence="2">JCM 4391</strain>
    </source>
</reference>
<reference evidence="2" key="2">
    <citation type="submission" date="2020-09" db="EMBL/GenBank/DDBJ databases">
        <authorList>
            <person name="Sun Q."/>
            <person name="Ohkuma M."/>
        </authorList>
    </citation>
    <scope>NUCLEOTIDE SEQUENCE</scope>
    <source>
        <strain evidence="2">JCM 4391</strain>
    </source>
</reference>
<sequence>MTDSDALTALLDCEVHRTGDFARLDASRRRRTGVPEVVFAQSKSPEQTLRLLAELRERDPGSPALATRCPDAVLETAPSRFTGVPVHVDHLARTVAVGHLPAPRGTVAVLTAGTTDLPVAREVLATLAVLGAGADLVDDVGVAGLGRLLAQLPRVRDADVVIVVAGMDGALPSVVTGLVRAPVIGVPTSVGYGVAAGGLAAAVSMLSSCAPGLTVVNIDNGFGAASHAAKIVAAVHGRGAER</sequence>
<dbReference type="InterPro" id="IPR000031">
    <property type="entry name" value="PurE_dom"/>
</dbReference>
<comment type="caution">
    <text evidence="2">The sequence shown here is derived from an EMBL/GenBank/DDBJ whole genome shotgun (WGS) entry which is preliminary data.</text>
</comment>
<keyword evidence="3" id="KW-1185">Reference proteome</keyword>
<dbReference type="GO" id="GO:0006189">
    <property type="term" value="P:'de novo' IMP biosynthetic process"/>
    <property type="evidence" value="ECO:0007669"/>
    <property type="project" value="InterPro"/>
</dbReference>
<dbReference type="GO" id="GO:0016787">
    <property type="term" value="F:hydrolase activity"/>
    <property type="evidence" value="ECO:0007669"/>
    <property type="project" value="InterPro"/>
</dbReference>
<dbReference type="Proteomes" id="UP000636661">
    <property type="component" value="Unassembled WGS sequence"/>
</dbReference>
<dbReference type="SMART" id="SM01001">
    <property type="entry name" value="AIRC"/>
    <property type="match status" value="1"/>
</dbReference>